<dbReference type="Gene3D" id="3.40.50.10140">
    <property type="entry name" value="Toll/interleukin-1 receptor homology (TIR) domain"/>
    <property type="match status" value="1"/>
</dbReference>
<evidence type="ECO:0000256" key="2">
    <source>
        <dbReference type="SAM" id="MobiDB-lite"/>
    </source>
</evidence>
<dbReference type="AlphaFoldDB" id="A0A8B6HIE0"/>
<dbReference type="Proteomes" id="UP000596742">
    <property type="component" value="Unassembled WGS sequence"/>
</dbReference>
<feature type="compositionally biased region" description="Polar residues" evidence="2">
    <location>
        <begin position="798"/>
        <end position="807"/>
    </location>
</feature>
<dbReference type="InterPro" id="IPR011990">
    <property type="entry name" value="TPR-like_helical_dom_sf"/>
</dbReference>
<dbReference type="InterPro" id="IPR042342">
    <property type="entry name" value="TTC22"/>
</dbReference>
<evidence type="ECO:0008006" key="5">
    <source>
        <dbReference type="Google" id="ProtNLM"/>
    </source>
</evidence>
<evidence type="ECO:0000313" key="4">
    <source>
        <dbReference type="Proteomes" id="UP000596742"/>
    </source>
</evidence>
<evidence type="ECO:0000313" key="3">
    <source>
        <dbReference type="EMBL" id="VDI79482.1"/>
    </source>
</evidence>
<evidence type="ECO:0000256" key="1">
    <source>
        <dbReference type="PROSITE-ProRule" id="PRU00339"/>
    </source>
</evidence>
<dbReference type="PROSITE" id="PS50005">
    <property type="entry name" value="TPR"/>
    <property type="match status" value="1"/>
</dbReference>
<name>A0A8B6HIE0_MYTGA</name>
<sequence>MALGIKEKHQFGFYNNLRLRIFQVHDGNQLRYLEGEQNVELQCCHSCIKPVIENFQAVLMFQNPEQKTRAIECLEKIRDTYKQNLNIQANLAEMYKQTKQTKREEDCKKNIELILHSPKKDLEKARSLAEQGYILMIDLHSETTDSPEKKIMDFRDQVKEILESSRGRIQVAGCESILKDVTSIRKKLLGLHTNCHKETTQERKRAVKTLAEAIKIFDNIIQNDNTISTEVIVWKHYLGKAYHRLSGGSDEILSGLDKKIYIKKAVESFEQVAVHFQSTVPNDKESIILARTYAYIACIYIQKKHRIKSDEHLGKLKVKGIIALQEPMRIAALADEICSKHPDRVTFNRLGILQAWEKEWSKAKEYYNKSIVVCSDYNWFVYSLLCQLYLDKHVDNFRVDRQELRNSEELKKAKEYGIISLDKRKTSTTLCRLAKVCKYMGEWKEAIRYLHTALCSHECDKHHELYAILAYCLYKTGNFEGAVHVMKIAITIEPQNQKDPLNFKQFLEYLLENFRVNFKRSKGQIWQRKKKDLEEICCVLEEAHRKHKQRIKYQWINVINNYPHETVEVLDTLIKQTSSDRRDTLIKMGLKALNHHKGEHVKERARKLKEKRMTNHTHQDTDVSIDQPVGHVSENSTTTDDEYLYDYYVLFGPSERSWVENIFLDVIGKDFNTTESILEGLTFKPGHTTEYIYKKCRMFVFVISEDFKTKPRLTALAQELKTLCIDNKEDRIIPVTRDTDMPDFLNTLEPGHADDIFTIRGAILLGLNERQDLHDDDCDADVEHNTSDEEKIEETDETSIYQRTESE</sequence>
<organism evidence="3 4">
    <name type="scientific">Mytilus galloprovincialis</name>
    <name type="common">Mediterranean mussel</name>
    <dbReference type="NCBI Taxonomy" id="29158"/>
    <lineage>
        <taxon>Eukaryota</taxon>
        <taxon>Metazoa</taxon>
        <taxon>Spiralia</taxon>
        <taxon>Lophotrochozoa</taxon>
        <taxon>Mollusca</taxon>
        <taxon>Bivalvia</taxon>
        <taxon>Autobranchia</taxon>
        <taxon>Pteriomorphia</taxon>
        <taxon>Mytilida</taxon>
        <taxon>Mytiloidea</taxon>
        <taxon>Mytilidae</taxon>
        <taxon>Mytilinae</taxon>
        <taxon>Mytilus</taxon>
    </lineage>
</organism>
<comment type="caution">
    <text evidence="3">The sequence shown here is derived from an EMBL/GenBank/DDBJ whole genome shotgun (WGS) entry which is preliminary data.</text>
</comment>
<dbReference type="EMBL" id="UYJE01010076">
    <property type="protein sequence ID" value="VDI79482.1"/>
    <property type="molecule type" value="Genomic_DNA"/>
</dbReference>
<gene>
    <name evidence="3" type="ORF">MGAL_10B039414</name>
</gene>
<keyword evidence="4" id="KW-1185">Reference proteome</keyword>
<dbReference type="SMART" id="SM00028">
    <property type="entry name" value="TPR"/>
    <property type="match status" value="3"/>
</dbReference>
<dbReference type="SUPFAM" id="SSF52200">
    <property type="entry name" value="Toll/Interleukin receptor TIR domain"/>
    <property type="match status" value="1"/>
</dbReference>
<dbReference type="InterPro" id="IPR035897">
    <property type="entry name" value="Toll_tir_struct_dom_sf"/>
</dbReference>
<proteinExistence type="predicted"/>
<dbReference type="SUPFAM" id="SSF48452">
    <property type="entry name" value="TPR-like"/>
    <property type="match status" value="2"/>
</dbReference>
<reference evidence="3" key="1">
    <citation type="submission" date="2018-11" db="EMBL/GenBank/DDBJ databases">
        <authorList>
            <person name="Alioto T."/>
            <person name="Alioto T."/>
        </authorList>
    </citation>
    <scope>NUCLEOTIDE SEQUENCE</scope>
</reference>
<dbReference type="PANTHER" id="PTHR16253">
    <property type="entry name" value="TETRATRICOPEPTIDE REPEAT PROTEIN 22"/>
    <property type="match status" value="1"/>
</dbReference>
<feature type="repeat" description="TPR" evidence="1">
    <location>
        <begin position="463"/>
        <end position="496"/>
    </location>
</feature>
<protein>
    <recommendedName>
        <fullName evidence="5">TIR domain-containing protein</fullName>
    </recommendedName>
</protein>
<keyword evidence="1" id="KW-0802">TPR repeat</keyword>
<dbReference type="Gene3D" id="1.25.40.10">
    <property type="entry name" value="Tetratricopeptide repeat domain"/>
    <property type="match status" value="1"/>
</dbReference>
<dbReference type="OrthoDB" id="6079530at2759"/>
<dbReference type="InterPro" id="IPR019734">
    <property type="entry name" value="TPR_rpt"/>
</dbReference>
<feature type="region of interest" description="Disordered" evidence="2">
    <location>
        <begin position="775"/>
        <end position="807"/>
    </location>
</feature>
<accession>A0A8B6HIE0</accession>
<dbReference type="PANTHER" id="PTHR16253:SF0">
    <property type="entry name" value="TETRATRICOPEPTIDE REPEAT PROTEIN 22"/>
    <property type="match status" value="1"/>
</dbReference>